<dbReference type="Gene3D" id="3.40.50.150">
    <property type="entry name" value="Vaccinia Virus protein VP39"/>
    <property type="match status" value="1"/>
</dbReference>
<comment type="caution">
    <text evidence="3">The sequence shown here is derived from an EMBL/GenBank/DDBJ whole genome shotgun (WGS) entry which is preliminary data.</text>
</comment>
<organism evidence="3 4">
    <name type="scientific">Aspergillus campestris (strain IBT 28561)</name>
    <dbReference type="NCBI Taxonomy" id="1392248"/>
    <lineage>
        <taxon>Eukaryota</taxon>
        <taxon>Fungi</taxon>
        <taxon>Dikarya</taxon>
        <taxon>Ascomycota</taxon>
        <taxon>Pezizomycotina</taxon>
        <taxon>Eurotiomycetes</taxon>
        <taxon>Eurotiomycetidae</taxon>
        <taxon>Eurotiales</taxon>
        <taxon>Aspergillaceae</taxon>
        <taxon>Aspergillus</taxon>
        <taxon>Aspergillus subgen. Circumdati</taxon>
    </lineage>
</organism>
<feature type="compositionally biased region" description="Pro residues" evidence="2">
    <location>
        <begin position="282"/>
        <end position="291"/>
    </location>
</feature>
<dbReference type="SUPFAM" id="SSF53335">
    <property type="entry name" value="S-adenosyl-L-methionine-dependent methyltransferases"/>
    <property type="match status" value="1"/>
</dbReference>
<keyword evidence="3" id="KW-0489">Methyltransferase</keyword>
<dbReference type="EMBL" id="MSFM01000004">
    <property type="protein sequence ID" value="PKY06074.1"/>
    <property type="molecule type" value="Genomic_DNA"/>
</dbReference>
<protein>
    <submittedName>
        <fullName evidence="3">S-adenosyl-L-methionine-dependent methyltransferase</fullName>
    </submittedName>
</protein>
<gene>
    <name evidence="3" type="ORF">P168DRAFT_317571</name>
</gene>
<dbReference type="InterPro" id="IPR029063">
    <property type="entry name" value="SAM-dependent_MTases_sf"/>
</dbReference>
<name>A0A2I1D869_ASPC2</name>
<feature type="region of interest" description="Disordered" evidence="2">
    <location>
        <begin position="269"/>
        <end position="291"/>
    </location>
</feature>
<dbReference type="RefSeq" id="XP_024694668.1">
    <property type="nucleotide sequence ID" value="XM_024840117.1"/>
</dbReference>
<dbReference type="Proteomes" id="UP000234254">
    <property type="component" value="Unassembled WGS sequence"/>
</dbReference>
<dbReference type="VEuPathDB" id="FungiDB:P168DRAFT_317571"/>
<dbReference type="GeneID" id="36547641"/>
<dbReference type="OrthoDB" id="16079at2759"/>
<keyword evidence="4" id="KW-1185">Reference proteome</keyword>
<reference evidence="3" key="1">
    <citation type="submission" date="2016-12" db="EMBL/GenBank/DDBJ databases">
        <title>The genomes of Aspergillus section Nigri reveals drivers in fungal speciation.</title>
        <authorList>
            <consortium name="DOE Joint Genome Institute"/>
            <person name="Vesth T.C."/>
            <person name="Nybo J."/>
            <person name="Theobald S."/>
            <person name="Brandl J."/>
            <person name="Frisvad J.C."/>
            <person name="Nielsen K.F."/>
            <person name="Lyhne E.K."/>
            <person name="Kogle M.E."/>
            <person name="Kuo A."/>
            <person name="Riley R."/>
            <person name="Clum A."/>
            <person name="Nolan M."/>
            <person name="Lipzen A."/>
            <person name="Salamov A."/>
            <person name="Henrissat B."/>
            <person name="Wiebenga A."/>
            <person name="De vries R.P."/>
            <person name="Grigoriev I.V."/>
            <person name="Mortensen U.H."/>
            <person name="Andersen M.R."/>
            <person name="Baker S.E."/>
        </authorList>
    </citation>
    <scope>NUCLEOTIDE SEQUENCE</scope>
    <source>
        <strain evidence="3">IBT 28561</strain>
    </source>
</reference>
<dbReference type="GO" id="GO:0008168">
    <property type="term" value="F:methyltransferase activity"/>
    <property type="evidence" value="ECO:0007669"/>
    <property type="project" value="UniProtKB-KW"/>
</dbReference>
<evidence type="ECO:0000313" key="3">
    <source>
        <dbReference type="EMBL" id="PKY06074.1"/>
    </source>
</evidence>
<evidence type="ECO:0000313" key="4">
    <source>
        <dbReference type="Proteomes" id="UP000234254"/>
    </source>
</evidence>
<evidence type="ECO:0000256" key="2">
    <source>
        <dbReference type="SAM" id="MobiDB-lite"/>
    </source>
</evidence>
<feature type="coiled-coil region" evidence="1">
    <location>
        <begin position="349"/>
        <end position="404"/>
    </location>
</feature>
<dbReference type="GO" id="GO:0032259">
    <property type="term" value="P:methylation"/>
    <property type="evidence" value="ECO:0007669"/>
    <property type="project" value="UniProtKB-KW"/>
</dbReference>
<keyword evidence="3" id="KW-0808">Transferase</keyword>
<accession>A0A2I1D869</accession>
<sequence length="630" mass="71112">MTKPPSRWAAVPRFPLTKTIRKAFPLAATKRGIRKPEIVSEQLCDDILTRISPYLLRNRPLDILDLWPGAGLWSSKVNDLLRPRRHVLIEPHQGYRPLLEPLAQSRPGYDLQFMDISAIHDWPSLMSKHLPEQSASNRDESGALARNDTLLVLANPPPSATKNNHYTPARWWTAFMESCLRQTGIHTYGSVRLLMTLPLLDVQAILPHNITDRKRPAIMAEDVAQHAFAVASSKDTTNYWTTYKWWDQLVDNAARVARKTAEAKIVTPEGREYPPLTLAPESPDPGTKPAPYMPRANTAGHDRIMELIMLEPSFADPSGPHKRARNGRILRTNQEATRAWIMLNEDNRHTFMRRQLLELLQKIAELNQALSRAAADPSADPSTLRSTQEEIAALQATYVKQSSETHYKALKQFSGLCDDWRASSPGGNPDNAVLLWERRPFEPLLIQPDELFPRESDRTMVYFEADPNACAARKLHELPPGDRDAPLECSEALTLTLGSRNHMTVPELLDVILPGRPVNDIVRAVPSLAMFANRTLKPDFDRLPKTVHGSPSDIAAGKELDPALCFQENLDYDLSDVRVRTLSTETLWDLFVEYQKSDRKLSPVQLNRLLGGTLTSFKSGEYRESPTKFH</sequence>
<proteinExistence type="predicted"/>
<dbReference type="AlphaFoldDB" id="A0A2I1D869"/>
<evidence type="ECO:0000256" key="1">
    <source>
        <dbReference type="SAM" id="Coils"/>
    </source>
</evidence>
<keyword evidence="1" id="KW-0175">Coiled coil</keyword>